<name>A0A7Y2H0R0_UNCEI</name>
<dbReference type="EMBL" id="JABDJR010000023">
    <property type="protein sequence ID" value="NNF05270.1"/>
    <property type="molecule type" value="Genomic_DNA"/>
</dbReference>
<evidence type="ECO:0000313" key="2">
    <source>
        <dbReference type="Proteomes" id="UP000547674"/>
    </source>
</evidence>
<proteinExistence type="predicted"/>
<protein>
    <submittedName>
        <fullName evidence="1">Uncharacterized protein</fullName>
    </submittedName>
</protein>
<sequence length="255" mass="28511">MRALQPQVFIHPDPLRLEQELQTQIELLKPGFDRRVLIIAPSNRLVRRLRRQLASRFEGLLGVEVQTHFEVARFILDRANPGRVPEVLDRSMREVIMDHLLAKREGLSLAAYADRHLSVSSALASLMGELREAGIASRDLARFTGQPLLLELSQVYVDFEATLERLELDPNVPRSDRAGITGIAMEAAKGLPPYAGVLHFGAYDLVGMNLDLVEALPKETLQFYVPGANDAPAWDFAKSFIEQRLKAAPVELETP</sequence>
<reference evidence="1 2" key="1">
    <citation type="submission" date="2020-03" db="EMBL/GenBank/DDBJ databases">
        <title>Metabolic flexibility allows generalist bacteria to become dominant in a frequently disturbed ecosystem.</title>
        <authorList>
            <person name="Chen Y.-J."/>
            <person name="Leung P.M."/>
            <person name="Bay S.K."/>
            <person name="Hugenholtz P."/>
            <person name="Kessler A.J."/>
            <person name="Shelley G."/>
            <person name="Waite D.W."/>
            <person name="Cook P.L."/>
            <person name="Greening C."/>
        </authorList>
    </citation>
    <scope>NUCLEOTIDE SEQUENCE [LARGE SCALE GENOMIC DNA]</scope>
    <source>
        <strain evidence="1">SS_bin_28</strain>
    </source>
</reference>
<accession>A0A7Y2H0R0</accession>
<evidence type="ECO:0000313" key="1">
    <source>
        <dbReference type="EMBL" id="NNF05270.1"/>
    </source>
</evidence>
<dbReference type="AlphaFoldDB" id="A0A7Y2H0R0"/>
<feature type="non-terminal residue" evidence="1">
    <location>
        <position position="255"/>
    </location>
</feature>
<comment type="caution">
    <text evidence="1">The sequence shown here is derived from an EMBL/GenBank/DDBJ whole genome shotgun (WGS) entry which is preliminary data.</text>
</comment>
<organism evidence="1 2">
    <name type="scientific">Eiseniibacteriota bacterium</name>
    <dbReference type="NCBI Taxonomy" id="2212470"/>
    <lineage>
        <taxon>Bacteria</taxon>
        <taxon>Candidatus Eiseniibacteriota</taxon>
    </lineage>
</organism>
<gene>
    <name evidence="1" type="ORF">HKN21_00785</name>
</gene>
<dbReference type="Proteomes" id="UP000547674">
    <property type="component" value="Unassembled WGS sequence"/>
</dbReference>